<evidence type="ECO:0000313" key="11">
    <source>
        <dbReference type="Proteomes" id="UP000654604"/>
    </source>
</evidence>
<dbReference type="InterPro" id="IPR012675">
    <property type="entry name" value="Beta-grasp_dom_sf"/>
</dbReference>
<evidence type="ECO:0000256" key="6">
    <source>
        <dbReference type="ARBA" id="ARBA00023004"/>
    </source>
</evidence>
<dbReference type="PROSITE" id="PS51085">
    <property type="entry name" value="2FE2S_FER_2"/>
    <property type="match status" value="1"/>
</dbReference>
<comment type="caution">
    <text evidence="10">The sequence shown here is derived from an EMBL/GenBank/DDBJ whole genome shotgun (WGS) entry which is preliminary data.</text>
</comment>
<gene>
    <name evidence="10" type="ORF">IQ215_06850</name>
</gene>
<keyword evidence="7" id="KW-0411">Iron-sulfur</keyword>
<evidence type="ECO:0000256" key="5">
    <source>
        <dbReference type="ARBA" id="ARBA00022982"/>
    </source>
</evidence>
<evidence type="ECO:0000256" key="7">
    <source>
        <dbReference type="ARBA" id="ARBA00023014"/>
    </source>
</evidence>
<evidence type="ECO:0000256" key="3">
    <source>
        <dbReference type="ARBA" id="ARBA00022714"/>
    </source>
</evidence>
<dbReference type="PANTHER" id="PTHR43112:SF3">
    <property type="entry name" value="FERREDOXIN-2, CHLOROPLASTIC"/>
    <property type="match status" value="1"/>
</dbReference>
<reference evidence="10 11" key="1">
    <citation type="submission" date="2020-10" db="EMBL/GenBank/DDBJ databases">
        <authorList>
            <person name="Castelo-Branco R."/>
            <person name="Eusebio N."/>
            <person name="Adriana R."/>
            <person name="Vieira A."/>
            <person name="Brugerolle De Fraissinette N."/>
            <person name="Rezende De Castro R."/>
            <person name="Schneider M.P."/>
            <person name="Vasconcelos V."/>
            <person name="Leao P.N."/>
        </authorList>
    </citation>
    <scope>NUCLEOTIDE SEQUENCE [LARGE SCALE GENOMIC DNA]</scope>
    <source>
        <strain evidence="10 11">LEGE 03274</strain>
    </source>
</reference>
<dbReference type="PANTHER" id="PTHR43112">
    <property type="entry name" value="FERREDOXIN"/>
    <property type="match status" value="1"/>
</dbReference>
<evidence type="ECO:0000313" key="10">
    <source>
        <dbReference type="EMBL" id="MBE9222412.1"/>
    </source>
</evidence>
<keyword evidence="3" id="KW-0001">2Fe-2S</keyword>
<keyword evidence="4" id="KW-0479">Metal-binding</keyword>
<keyword evidence="6" id="KW-0408">Iron</keyword>
<evidence type="ECO:0000259" key="9">
    <source>
        <dbReference type="PROSITE" id="PS51085"/>
    </source>
</evidence>
<dbReference type="InterPro" id="IPR010241">
    <property type="entry name" value="Fd_pln"/>
</dbReference>
<accession>A0ABR9V3J6</accession>
<dbReference type="SUPFAM" id="SSF54292">
    <property type="entry name" value="2Fe-2S ferredoxin-like"/>
    <property type="match status" value="1"/>
</dbReference>
<dbReference type="InterPro" id="IPR001041">
    <property type="entry name" value="2Fe-2S_ferredoxin-type"/>
</dbReference>
<evidence type="ECO:0000256" key="4">
    <source>
        <dbReference type="ARBA" id="ARBA00022723"/>
    </source>
</evidence>
<dbReference type="Proteomes" id="UP000654604">
    <property type="component" value="Unassembled WGS sequence"/>
</dbReference>
<dbReference type="Gene3D" id="3.10.20.30">
    <property type="match status" value="1"/>
</dbReference>
<evidence type="ECO:0000256" key="1">
    <source>
        <dbReference type="ARBA" id="ARBA00007874"/>
    </source>
</evidence>
<comment type="similarity">
    <text evidence="1">Belongs to the 2Fe2S plant-type ferredoxin family.</text>
</comment>
<sequence length="101" mass="11229">MSNSYKVHLVNEQLGIDTVIDVMPDEYILDAAERQGFNLPYSCRAGVCVSCTGKLTEGTVDHDYDFLKQKEIDAGFFLTCKAYATSNCTVITHQEDALLDL</sequence>
<dbReference type="EMBL" id="JADEWC010000011">
    <property type="protein sequence ID" value="MBE9222412.1"/>
    <property type="molecule type" value="Genomic_DNA"/>
</dbReference>
<organism evidence="10 11">
    <name type="scientific">Cyanobacterium stanieri LEGE 03274</name>
    <dbReference type="NCBI Taxonomy" id="1828756"/>
    <lineage>
        <taxon>Bacteria</taxon>
        <taxon>Bacillati</taxon>
        <taxon>Cyanobacteriota</taxon>
        <taxon>Cyanophyceae</taxon>
        <taxon>Oscillatoriophycideae</taxon>
        <taxon>Chroococcales</taxon>
        <taxon>Geminocystaceae</taxon>
        <taxon>Cyanobacterium</taxon>
    </lineage>
</organism>
<dbReference type="Pfam" id="PF00111">
    <property type="entry name" value="Fer2"/>
    <property type="match status" value="1"/>
</dbReference>
<comment type="cofactor">
    <cofactor evidence="8">
        <name>[2Fe-2S] cluster</name>
        <dbReference type="ChEBI" id="CHEBI:190135"/>
    </cofactor>
</comment>
<evidence type="ECO:0000256" key="8">
    <source>
        <dbReference type="ARBA" id="ARBA00034078"/>
    </source>
</evidence>
<name>A0ABR9V3J6_9CHRO</name>
<evidence type="ECO:0000256" key="2">
    <source>
        <dbReference type="ARBA" id="ARBA00022448"/>
    </source>
</evidence>
<keyword evidence="11" id="KW-1185">Reference proteome</keyword>
<keyword evidence="2" id="KW-0813">Transport</keyword>
<dbReference type="InterPro" id="IPR036010">
    <property type="entry name" value="2Fe-2S_ferredoxin-like_sf"/>
</dbReference>
<dbReference type="NCBIfam" id="TIGR02008">
    <property type="entry name" value="fdx_plant"/>
    <property type="match status" value="1"/>
</dbReference>
<proteinExistence type="inferred from homology"/>
<dbReference type="RefSeq" id="WP_193800569.1">
    <property type="nucleotide sequence ID" value="NZ_JADEWC010000011.1"/>
</dbReference>
<feature type="domain" description="2Fe-2S ferredoxin-type" evidence="9">
    <location>
        <begin position="5"/>
        <end position="96"/>
    </location>
</feature>
<protein>
    <submittedName>
        <fullName evidence="10">2Fe-2S iron-sulfur cluster binding domain-containing protein</fullName>
    </submittedName>
</protein>
<keyword evidence="5" id="KW-0249">Electron transport</keyword>
<dbReference type="CDD" id="cd00207">
    <property type="entry name" value="fer2"/>
    <property type="match status" value="1"/>
</dbReference>